<dbReference type="Proteomes" id="UP000499080">
    <property type="component" value="Unassembled WGS sequence"/>
</dbReference>
<reference evidence="1 2" key="1">
    <citation type="journal article" date="2019" name="Sci. Rep.">
        <title>Orb-weaving spider Araneus ventricosus genome elucidates the spidroin gene catalogue.</title>
        <authorList>
            <person name="Kono N."/>
            <person name="Nakamura H."/>
            <person name="Ohtoshi R."/>
            <person name="Moran D.A.P."/>
            <person name="Shinohara A."/>
            <person name="Yoshida Y."/>
            <person name="Fujiwara M."/>
            <person name="Mori M."/>
            <person name="Tomita M."/>
            <person name="Arakawa K."/>
        </authorList>
    </citation>
    <scope>NUCLEOTIDE SEQUENCE [LARGE SCALE GENOMIC DNA]</scope>
</reference>
<gene>
    <name evidence="1" type="ORF">AVEN_273891_1</name>
</gene>
<evidence type="ECO:0000313" key="2">
    <source>
        <dbReference type="Proteomes" id="UP000499080"/>
    </source>
</evidence>
<sequence>MYLYSVLAYEEASAKLRTRMVEKSAKHWLPHMPRHCENTFRGIVKCRANSTATAIIAVREVKTFQAGRERIRYYTVAGKKGVTQHYSAIVHWRLKRKVSIFRK</sequence>
<keyword evidence="2" id="KW-1185">Reference proteome</keyword>
<dbReference type="AlphaFoldDB" id="A0A4Y2SAU3"/>
<name>A0A4Y2SAU3_ARAVE</name>
<proteinExistence type="predicted"/>
<protein>
    <submittedName>
        <fullName evidence="1">Uncharacterized protein</fullName>
    </submittedName>
</protein>
<organism evidence="1 2">
    <name type="scientific">Araneus ventricosus</name>
    <name type="common">Orbweaver spider</name>
    <name type="synonym">Epeira ventricosa</name>
    <dbReference type="NCBI Taxonomy" id="182803"/>
    <lineage>
        <taxon>Eukaryota</taxon>
        <taxon>Metazoa</taxon>
        <taxon>Ecdysozoa</taxon>
        <taxon>Arthropoda</taxon>
        <taxon>Chelicerata</taxon>
        <taxon>Arachnida</taxon>
        <taxon>Araneae</taxon>
        <taxon>Araneomorphae</taxon>
        <taxon>Entelegynae</taxon>
        <taxon>Araneoidea</taxon>
        <taxon>Araneidae</taxon>
        <taxon>Araneus</taxon>
    </lineage>
</organism>
<evidence type="ECO:0000313" key="1">
    <source>
        <dbReference type="EMBL" id="GBN85031.1"/>
    </source>
</evidence>
<accession>A0A4Y2SAU3</accession>
<comment type="caution">
    <text evidence="1">The sequence shown here is derived from an EMBL/GenBank/DDBJ whole genome shotgun (WGS) entry which is preliminary data.</text>
</comment>
<dbReference type="EMBL" id="BGPR01020586">
    <property type="protein sequence ID" value="GBN85031.1"/>
    <property type="molecule type" value="Genomic_DNA"/>
</dbReference>